<dbReference type="AlphaFoldDB" id="A0A2H3DVG4"/>
<dbReference type="Proteomes" id="UP000217790">
    <property type="component" value="Unassembled WGS sequence"/>
</dbReference>
<reference evidence="3" key="1">
    <citation type="journal article" date="2017" name="Nat. Ecol. Evol.">
        <title>Genome expansion and lineage-specific genetic innovations in the forest pathogenic fungi Armillaria.</title>
        <authorList>
            <person name="Sipos G."/>
            <person name="Prasanna A.N."/>
            <person name="Walter M.C."/>
            <person name="O'Connor E."/>
            <person name="Balint B."/>
            <person name="Krizsan K."/>
            <person name="Kiss B."/>
            <person name="Hess J."/>
            <person name="Varga T."/>
            <person name="Slot J."/>
            <person name="Riley R."/>
            <person name="Boka B."/>
            <person name="Rigling D."/>
            <person name="Barry K."/>
            <person name="Lee J."/>
            <person name="Mihaltcheva S."/>
            <person name="LaButti K."/>
            <person name="Lipzen A."/>
            <person name="Waldron R."/>
            <person name="Moloney N.M."/>
            <person name="Sperisen C."/>
            <person name="Kredics L."/>
            <person name="Vagvoelgyi C."/>
            <person name="Patrignani A."/>
            <person name="Fitzpatrick D."/>
            <person name="Nagy I."/>
            <person name="Doyle S."/>
            <person name="Anderson J.B."/>
            <person name="Grigoriev I.V."/>
            <person name="Gueldener U."/>
            <person name="Muensterkoetter M."/>
            <person name="Nagy L.G."/>
        </authorList>
    </citation>
    <scope>NUCLEOTIDE SEQUENCE [LARGE SCALE GENOMIC DNA]</scope>
    <source>
        <strain evidence="3">Ar21-2</strain>
    </source>
</reference>
<accession>A0A2H3DVG4</accession>
<feature type="region of interest" description="Disordered" evidence="1">
    <location>
        <begin position="50"/>
        <end position="124"/>
    </location>
</feature>
<gene>
    <name evidence="2" type="ORF">ARMGADRAFT_1074092</name>
</gene>
<feature type="compositionally biased region" description="Basic and acidic residues" evidence="1">
    <location>
        <begin position="81"/>
        <end position="90"/>
    </location>
</feature>
<evidence type="ECO:0000313" key="3">
    <source>
        <dbReference type="Proteomes" id="UP000217790"/>
    </source>
</evidence>
<dbReference type="EMBL" id="KZ293647">
    <property type="protein sequence ID" value="PBK99205.1"/>
    <property type="molecule type" value="Genomic_DNA"/>
</dbReference>
<name>A0A2H3DVG4_ARMGA</name>
<dbReference type="InParanoid" id="A0A2H3DVG4"/>
<keyword evidence="3" id="KW-1185">Reference proteome</keyword>
<organism evidence="2 3">
    <name type="scientific">Armillaria gallica</name>
    <name type="common">Bulbous honey fungus</name>
    <name type="synonym">Armillaria bulbosa</name>
    <dbReference type="NCBI Taxonomy" id="47427"/>
    <lineage>
        <taxon>Eukaryota</taxon>
        <taxon>Fungi</taxon>
        <taxon>Dikarya</taxon>
        <taxon>Basidiomycota</taxon>
        <taxon>Agaricomycotina</taxon>
        <taxon>Agaricomycetes</taxon>
        <taxon>Agaricomycetidae</taxon>
        <taxon>Agaricales</taxon>
        <taxon>Marasmiineae</taxon>
        <taxon>Physalacriaceae</taxon>
        <taxon>Armillaria</taxon>
    </lineage>
</organism>
<evidence type="ECO:0000313" key="2">
    <source>
        <dbReference type="EMBL" id="PBK99205.1"/>
    </source>
</evidence>
<sequence>MSTTNMNMMMRSTWRSFFKSLDKAESDDIAKLKQLKSEAEVNKKRLVDLQEATNHPLSQSFLNPLAGPPTDAVSDEDEDKDSQNEAETPRIRRNPGNEPATQSHNANDEPGVWLDKPKYMQDWL</sequence>
<protein>
    <submittedName>
        <fullName evidence="2">Uncharacterized protein</fullName>
    </submittedName>
</protein>
<feature type="compositionally biased region" description="Polar residues" evidence="1">
    <location>
        <begin position="51"/>
        <end position="62"/>
    </location>
</feature>
<feature type="compositionally biased region" description="Basic and acidic residues" evidence="1">
    <location>
        <begin position="115"/>
        <end position="124"/>
    </location>
</feature>
<proteinExistence type="predicted"/>
<evidence type="ECO:0000256" key="1">
    <source>
        <dbReference type="SAM" id="MobiDB-lite"/>
    </source>
</evidence>